<dbReference type="GO" id="GO:0003677">
    <property type="term" value="F:DNA binding"/>
    <property type="evidence" value="ECO:0007669"/>
    <property type="project" value="UniProtKB-KW"/>
</dbReference>
<dbReference type="KEGG" id="taqu:KDW03_07415"/>
<dbReference type="EMBL" id="CP073355">
    <property type="protein sequence ID" value="URA09315.1"/>
    <property type="molecule type" value="Genomic_DNA"/>
</dbReference>
<keyword evidence="3" id="KW-0227">DNA damage</keyword>
<dbReference type="AlphaFoldDB" id="A0AAX3BB47"/>
<feature type="domain" description="Helicase-like DEXD box c2 type" evidence="10">
    <location>
        <begin position="140"/>
        <end position="421"/>
    </location>
</feature>
<dbReference type="Pfam" id="PF00270">
    <property type="entry name" value="DEAD"/>
    <property type="match status" value="1"/>
</dbReference>
<dbReference type="GO" id="GO:0043139">
    <property type="term" value="F:5'-3' DNA helicase activity"/>
    <property type="evidence" value="ECO:0007669"/>
    <property type="project" value="UniProtKB-EC"/>
</dbReference>
<dbReference type="EC" id="5.6.2.3" evidence="7"/>
<evidence type="ECO:0000259" key="11">
    <source>
        <dbReference type="SMART" id="SM00491"/>
    </source>
</evidence>
<organism evidence="12 13">
    <name type="scientific">Thermospira aquatica</name>
    <dbReference type="NCBI Taxonomy" id="2828656"/>
    <lineage>
        <taxon>Bacteria</taxon>
        <taxon>Pseudomonadati</taxon>
        <taxon>Spirochaetota</taxon>
        <taxon>Spirochaetia</taxon>
        <taxon>Brevinematales</taxon>
        <taxon>Thermospiraceae</taxon>
        <taxon>Thermospira</taxon>
    </lineage>
</organism>
<gene>
    <name evidence="12" type="ORF">KDW03_07415</name>
</gene>
<keyword evidence="2" id="KW-0408">Iron</keyword>
<comment type="similarity">
    <text evidence="6">Belongs to the helicase family. DinG subfamily.</text>
</comment>
<reference evidence="12" key="1">
    <citation type="submission" date="2021-04" db="EMBL/GenBank/DDBJ databases">
        <authorList>
            <person name="Postec A."/>
        </authorList>
    </citation>
    <scope>NUCLEOTIDE SEQUENCE</scope>
    <source>
        <strain evidence="12">F1F22</strain>
    </source>
</reference>
<dbReference type="InterPro" id="IPR014001">
    <property type="entry name" value="Helicase_ATP-bd"/>
</dbReference>
<dbReference type="InterPro" id="IPR011545">
    <property type="entry name" value="DEAD/DEAH_box_helicase_dom"/>
</dbReference>
<name>A0AAX3BB47_9SPIR</name>
<keyword evidence="12" id="KW-0067">ATP-binding</keyword>
<dbReference type="InterPro" id="IPR045028">
    <property type="entry name" value="DinG/Rad3-like"/>
</dbReference>
<evidence type="ECO:0000256" key="6">
    <source>
        <dbReference type="ARBA" id="ARBA00038058"/>
    </source>
</evidence>
<dbReference type="SMART" id="SM00487">
    <property type="entry name" value="DEXDc"/>
    <property type="match status" value="1"/>
</dbReference>
<evidence type="ECO:0000313" key="12">
    <source>
        <dbReference type="EMBL" id="URA09315.1"/>
    </source>
</evidence>
<keyword evidence="12" id="KW-0547">Nucleotide-binding</keyword>
<comment type="cofactor">
    <cofactor evidence="1">
        <name>[4Fe-4S] cluster</name>
        <dbReference type="ChEBI" id="CHEBI:49883"/>
    </cofactor>
</comment>
<keyword evidence="12" id="KW-0347">Helicase</keyword>
<evidence type="ECO:0000256" key="5">
    <source>
        <dbReference type="ARBA" id="ARBA00023204"/>
    </source>
</evidence>
<dbReference type="PANTHER" id="PTHR11472:SF34">
    <property type="entry name" value="REGULATOR OF TELOMERE ELONGATION HELICASE 1"/>
    <property type="match status" value="1"/>
</dbReference>
<dbReference type="SUPFAM" id="SSF52540">
    <property type="entry name" value="P-loop containing nucleoside triphosphate hydrolases"/>
    <property type="match status" value="1"/>
</dbReference>
<keyword evidence="2" id="KW-0479">Metal-binding</keyword>
<evidence type="ECO:0000256" key="4">
    <source>
        <dbReference type="ARBA" id="ARBA00023125"/>
    </source>
</evidence>
<evidence type="ECO:0000313" key="13">
    <source>
        <dbReference type="Proteomes" id="UP001056539"/>
    </source>
</evidence>
<dbReference type="InterPro" id="IPR006555">
    <property type="entry name" value="ATP-dep_Helicase_C"/>
</dbReference>
<keyword evidence="5" id="KW-0234">DNA repair</keyword>
<proteinExistence type="inferred from homology"/>
<evidence type="ECO:0000256" key="2">
    <source>
        <dbReference type="ARBA" id="ARBA00022485"/>
    </source>
</evidence>
<keyword evidence="13" id="KW-1185">Reference proteome</keyword>
<dbReference type="Gene3D" id="3.40.50.300">
    <property type="entry name" value="P-loop containing nucleotide triphosphate hydrolases"/>
    <property type="match status" value="2"/>
</dbReference>
<keyword evidence="2" id="KW-0411">Iron-sulfur</keyword>
<dbReference type="GO" id="GO:0016818">
    <property type="term" value="F:hydrolase activity, acting on acid anhydrides, in phosphorus-containing anhydrides"/>
    <property type="evidence" value="ECO:0007669"/>
    <property type="project" value="InterPro"/>
</dbReference>
<feature type="domain" description="ATP-dependent helicase C-terminal" evidence="11">
    <location>
        <begin position="673"/>
        <end position="805"/>
    </location>
</feature>
<dbReference type="InterPro" id="IPR027417">
    <property type="entry name" value="P-loop_NTPase"/>
</dbReference>
<keyword evidence="2" id="KW-0004">4Fe-4S</keyword>
<dbReference type="SMART" id="SM00488">
    <property type="entry name" value="DEXDc2"/>
    <property type="match status" value="1"/>
</dbReference>
<evidence type="ECO:0000256" key="7">
    <source>
        <dbReference type="ARBA" id="ARBA00044969"/>
    </source>
</evidence>
<reference evidence="12" key="2">
    <citation type="submission" date="2022-06" db="EMBL/GenBank/DDBJ databases">
        <title>Thermospira aquatica gen. nov., sp. nov.</title>
        <authorList>
            <person name="Ben Ali Gam Z."/>
            <person name="Labat M."/>
        </authorList>
    </citation>
    <scope>NUCLEOTIDE SEQUENCE</scope>
    <source>
        <strain evidence="12">F1F22</strain>
    </source>
</reference>
<evidence type="ECO:0000259" key="10">
    <source>
        <dbReference type="SMART" id="SM00488"/>
    </source>
</evidence>
<dbReference type="PANTHER" id="PTHR11472">
    <property type="entry name" value="DNA REPAIR DEAD HELICASE RAD3/XP-D SUBFAMILY MEMBER"/>
    <property type="match status" value="1"/>
</dbReference>
<dbReference type="GO" id="GO:0005524">
    <property type="term" value="F:ATP binding"/>
    <property type="evidence" value="ECO:0007669"/>
    <property type="project" value="InterPro"/>
</dbReference>
<evidence type="ECO:0000256" key="3">
    <source>
        <dbReference type="ARBA" id="ARBA00022763"/>
    </source>
</evidence>
<evidence type="ECO:0000256" key="8">
    <source>
        <dbReference type="ARBA" id="ARBA00048954"/>
    </source>
</evidence>
<sequence>MIDQTSRHFTPEVIATIRNHIEQNNENEVALCGFIDDKGVVTSVEVVGYGNELATPYNLHRSLQGDVFIHNHPPFDPDPHKNLKPSLNDLDIAQRVQNLGMGFFIIDNLCELVNIILPVHPQQKLSLEATCEIFQPNGALSQYMPSFENRPEQVELISAIVRTINQKSILFAEAGTGTGKSLSYLIPVVLWSLSNAKKVIISTHTIHLQDQIASKDLPVVLHITEKLTGKKAEYAVLTGRSNYLCKNKLRDLLADRERISSLFDDPEEAKAKTALIEALDVWTRTSESGTRRDFHQEIPNEIWEEIASDGETCQGKSCPFAGNCFYQRAYLKAEKAQIIIANHSLILSSLDPETYISFLPRFDAVVFDEAHHLEDVALKSQSVELSCRGLLQKLGRLYHEDKKSSPRGLLAHLFKKYKPPYVEAQQDFEKQKEQLLTCHRELTEGIHSLIHNGLTYYRKLENSSFQIRITEAVEKSEFFHFLNIRLEELARKVSSYIYYWNELKNLITNSSSDTTIPPLFASLDKRIQSLNDIATVYRILFDQERKPTEVGWIEVSSNQRYPNITLCHSPLEVGEFLSRGIFLRKHFTICLSATLSVNGEFTYFQESIGLKNGVFTRPIETISLPSPFDYRRQAQIHLLETPREFKVDEFFLSCIKEYILMNEGGTLVLFTSHQRLREAYTKLKEELAHEGIHPMAQGETRKNIILTTMRKNPRTAVFATSSFWEGIDIRGYNLRCVIIEKLPFDSPSDAIPAAKCELLEANGKNAFLNYSLPRALLRMKQGIGRLIRSKNDRGIVLILDGRTVFKRYATIFQKSLPPARIIIGSYEKLRREAESFIVANFSAWLQTHKASQDSSLPENPAQENTP</sequence>
<dbReference type="GO" id="GO:0006281">
    <property type="term" value="P:DNA repair"/>
    <property type="evidence" value="ECO:0007669"/>
    <property type="project" value="UniProtKB-KW"/>
</dbReference>
<dbReference type="GO" id="GO:0051539">
    <property type="term" value="F:4 iron, 4 sulfur cluster binding"/>
    <property type="evidence" value="ECO:0007669"/>
    <property type="project" value="UniProtKB-KW"/>
</dbReference>
<dbReference type="InterPro" id="IPR010614">
    <property type="entry name" value="RAD3-like_helicase_DEAD"/>
</dbReference>
<dbReference type="Proteomes" id="UP001056539">
    <property type="component" value="Chromosome"/>
</dbReference>
<accession>A0AAX3BB47</accession>
<dbReference type="Pfam" id="PF13307">
    <property type="entry name" value="Helicase_C_2"/>
    <property type="match status" value="1"/>
</dbReference>
<dbReference type="Pfam" id="PF06733">
    <property type="entry name" value="DEAD_2"/>
    <property type="match status" value="1"/>
</dbReference>
<comment type="catalytic activity">
    <reaction evidence="8">
        <text>ATP + H2O = ADP + phosphate + H(+)</text>
        <dbReference type="Rhea" id="RHEA:13065"/>
        <dbReference type="ChEBI" id="CHEBI:15377"/>
        <dbReference type="ChEBI" id="CHEBI:15378"/>
        <dbReference type="ChEBI" id="CHEBI:30616"/>
        <dbReference type="ChEBI" id="CHEBI:43474"/>
        <dbReference type="ChEBI" id="CHEBI:456216"/>
        <dbReference type="EC" id="5.6.2.3"/>
    </reaction>
</comment>
<evidence type="ECO:0000259" key="9">
    <source>
        <dbReference type="SMART" id="SM00487"/>
    </source>
</evidence>
<dbReference type="SMART" id="SM00491">
    <property type="entry name" value="HELICc2"/>
    <property type="match status" value="1"/>
</dbReference>
<evidence type="ECO:0000256" key="1">
    <source>
        <dbReference type="ARBA" id="ARBA00001966"/>
    </source>
</evidence>
<protein>
    <recommendedName>
        <fullName evidence="7">DNA 5'-3' helicase</fullName>
        <ecNumber evidence="7">5.6.2.3</ecNumber>
    </recommendedName>
</protein>
<dbReference type="InterPro" id="IPR006554">
    <property type="entry name" value="Helicase-like_DEXD_c2"/>
</dbReference>
<feature type="domain" description="Helicase ATP-binding" evidence="9">
    <location>
        <begin position="144"/>
        <end position="418"/>
    </location>
</feature>
<keyword evidence="4" id="KW-0238">DNA-binding</keyword>
<dbReference type="RefSeq" id="WP_271434443.1">
    <property type="nucleotide sequence ID" value="NZ_CP073355.1"/>
</dbReference>
<keyword evidence="12" id="KW-0378">Hydrolase</keyword>